<feature type="transmembrane region" description="Helical" evidence="1">
    <location>
        <begin position="12"/>
        <end position="32"/>
    </location>
</feature>
<dbReference type="EMBL" id="JBHLWN010000077">
    <property type="protein sequence ID" value="MFC0214876.1"/>
    <property type="molecule type" value="Genomic_DNA"/>
</dbReference>
<feature type="transmembrane region" description="Helical" evidence="1">
    <location>
        <begin position="121"/>
        <end position="154"/>
    </location>
</feature>
<dbReference type="Pfam" id="PF14045">
    <property type="entry name" value="YIEGIA"/>
    <property type="match status" value="1"/>
</dbReference>
<name>A0ABV6DQE2_9BACL</name>
<accession>A0ABV6DQE2</accession>
<keyword evidence="1" id="KW-0472">Membrane</keyword>
<proteinExistence type="predicted"/>
<evidence type="ECO:0000256" key="1">
    <source>
        <dbReference type="SAM" id="Phobius"/>
    </source>
</evidence>
<keyword evidence="3" id="KW-1185">Reference proteome</keyword>
<keyword evidence="1" id="KW-1133">Transmembrane helix</keyword>
<feature type="transmembrane region" description="Helical" evidence="1">
    <location>
        <begin position="44"/>
        <end position="65"/>
    </location>
</feature>
<reference evidence="2 3" key="1">
    <citation type="submission" date="2024-09" db="EMBL/GenBank/DDBJ databases">
        <authorList>
            <person name="Sun Q."/>
            <person name="Mori K."/>
        </authorList>
    </citation>
    <scope>NUCLEOTIDE SEQUENCE [LARGE SCALE GENOMIC DNA]</scope>
    <source>
        <strain evidence="2 3">CCM 7759</strain>
    </source>
</reference>
<dbReference type="RefSeq" id="WP_377472299.1">
    <property type="nucleotide sequence ID" value="NZ_JBHLWN010000077.1"/>
</dbReference>
<comment type="caution">
    <text evidence="2">The sequence shown here is derived from an EMBL/GenBank/DDBJ whole genome shotgun (WGS) entry which is preliminary data.</text>
</comment>
<evidence type="ECO:0000313" key="3">
    <source>
        <dbReference type="Proteomes" id="UP001589776"/>
    </source>
</evidence>
<gene>
    <name evidence="2" type="ORF">ACFFK0_20930</name>
</gene>
<organism evidence="2 3">
    <name type="scientific">Paenibacillus chartarius</name>
    <dbReference type="NCBI Taxonomy" id="747481"/>
    <lineage>
        <taxon>Bacteria</taxon>
        <taxon>Bacillati</taxon>
        <taxon>Bacillota</taxon>
        <taxon>Bacilli</taxon>
        <taxon>Bacillales</taxon>
        <taxon>Paenibacillaceae</taxon>
        <taxon>Paenibacillus</taxon>
    </lineage>
</organism>
<evidence type="ECO:0000313" key="2">
    <source>
        <dbReference type="EMBL" id="MFC0214876.1"/>
    </source>
</evidence>
<dbReference type="InterPro" id="IPR025918">
    <property type="entry name" value="YIEGIA"/>
</dbReference>
<keyword evidence="1" id="KW-0812">Transmembrane</keyword>
<protein>
    <submittedName>
        <fullName evidence="2">YIEGIA family protein</fullName>
    </submittedName>
</protein>
<dbReference type="Proteomes" id="UP001589776">
    <property type="component" value="Unassembled WGS sequence"/>
</dbReference>
<sequence length="306" mass="33309">MNWTFLTESHTLGILIGIAFGVAARIAMLQTDYRQYPTYPHGKIIHISLGVIAAGLGAVAAPTLLDKNYTAFTFLGVAAQQFRDVRNMERQSLARIDEMELVPRGTTYIEGIAMVFEGRNYLVIFVSFLSSACTLAFGWYGGALAGIVALIVAIRFKSGKSLGDIADIEPAEVRIDGPDLYVGDIYIMNIGLREDRRAIVQHAVGLMVTPRSAGARIAITNPGQRQALLHDVSSVLGLYKDEGEPALNPMCRLNMNEGRMGVFLLPYERDSEKAKEAAKRVPVLESAVRLPKESAAQKSHGEGGRA</sequence>